<evidence type="ECO:0000313" key="1">
    <source>
        <dbReference type="EMBL" id="TFK26881.1"/>
    </source>
</evidence>
<protein>
    <submittedName>
        <fullName evidence="1">Uncharacterized protein</fullName>
    </submittedName>
</protein>
<evidence type="ECO:0000313" key="2">
    <source>
        <dbReference type="Proteomes" id="UP000307440"/>
    </source>
</evidence>
<dbReference type="EMBL" id="ML210170">
    <property type="protein sequence ID" value="TFK26881.1"/>
    <property type="molecule type" value="Genomic_DNA"/>
</dbReference>
<organism evidence="1 2">
    <name type="scientific">Coprinopsis marcescibilis</name>
    <name type="common">Agaric fungus</name>
    <name type="synonym">Psathyrella marcescibilis</name>
    <dbReference type="NCBI Taxonomy" id="230819"/>
    <lineage>
        <taxon>Eukaryota</taxon>
        <taxon>Fungi</taxon>
        <taxon>Dikarya</taxon>
        <taxon>Basidiomycota</taxon>
        <taxon>Agaricomycotina</taxon>
        <taxon>Agaricomycetes</taxon>
        <taxon>Agaricomycetidae</taxon>
        <taxon>Agaricales</taxon>
        <taxon>Agaricineae</taxon>
        <taxon>Psathyrellaceae</taxon>
        <taxon>Coprinopsis</taxon>
    </lineage>
</organism>
<sequence>MAYYVNDYAAVGSNRRITPKWSVLLCTDQRVIMKTGMHFTLTTASRAPQSVQTYIGGCGHTYPKTESTTSTGACCNLSKQTWPEAAAERLVMAKAKPHALETARAPMGTSSTIVSSRGPPLTLLLDIPLVTITRCEFNAPLLLNPRQSASSDSDVRRSEAW</sequence>
<name>A0A5C3LEI4_COPMA</name>
<gene>
    <name evidence="1" type="ORF">FA15DRAFT_654062</name>
</gene>
<dbReference type="AlphaFoldDB" id="A0A5C3LEI4"/>
<proteinExistence type="predicted"/>
<dbReference type="Proteomes" id="UP000307440">
    <property type="component" value="Unassembled WGS sequence"/>
</dbReference>
<accession>A0A5C3LEI4</accession>
<keyword evidence="2" id="KW-1185">Reference proteome</keyword>
<reference evidence="1 2" key="1">
    <citation type="journal article" date="2019" name="Nat. Ecol. Evol.">
        <title>Megaphylogeny resolves global patterns of mushroom evolution.</title>
        <authorList>
            <person name="Varga T."/>
            <person name="Krizsan K."/>
            <person name="Foldi C."/>
            <person name="Dima B."/>
            <person name="Sanchez-Garcia M."/>
            <person name="Sanchez-Ramirez S."/>
            <person name="Szollosi G.J."/>
            <person name="Szarkandi J.G."/>
            <person name="Papp V."/>
            <person name="Albert L."/>
            <person name="Andreopoulos W."/>
            <person name="Angelini C."/>
            <person name="Antonin V."/>
            <person name="Barry K.W."/>
            <person name="Bougher N.L."/>
            <person name="Buchanan P."/>
            <person name="Buyck B."/>
            <person name="Bense V."/>
            <person name="Catcheside P."/>
            <person name="Chovatia M."/>
            <person name="Cooper J."/>
            <person name="Damon W."/>
            <person name="Desjardin D."/>
            <person name="Finy P."/>
            <person name="Geml J."/>
            <person name="Haridas S."/>
            <person name="Hughes K."/>
            <person name="Justo A."/>
            <person name="Karasinski D."/>
            <person name="Kautmanova I."/>
            <person name="Kiss B."/>
            <person name="Kocsube S."/>
            <person name="Kotiranta H."/>
            <person name="LaButti K.M."/>
            <person name="Lechner B.E."/>
            <person name="Liimatainen K."/>
            <person name="Lipzen A."/>
            <person name="Lukacs Z."/>
            <person name="Mihaltcheva S."/>
            <person name="Morgado L.N."/>
            <person name="Niskanen T."/>
            <person name="Noordeloos M.E."/>
            <person name="Ohm R.A."/>
            <person name="Ortiz-Santana B."/>
            <person name="Ovrebo C."/>
            <person name="Racz N."/>
            <person name="Riley R."/>
            <person name="Savchenko A."/>
            <person name="Shiryaev A."/>
            <person name="Soop K."/>
            <person name="Spirin V."/>
            <person name="Szebenyi C."/>
            <person name="Tomsovsky M."/>
            <person name="Tulloss R.E."/>
            <person name="Uehling J."/>
            <person name="Grigoriev I.V."/>
            <person name="Vagvolgyi C."/>
            <person name="Papp T."/>
            <person name="Martin F.M."/>
            <person name="Miettinen O."/>
            <person name="Hibbett D.S."/>
            <person name="Nagy L.G."/>
        </authorList>
    </citation>
    <scope>NUCLEOTIDE SEQUENCE [LARGE SCALE GENOMIC DNA]</scope>
    <source>
        <strain evidence="1 2">CBS 121175</strain>
    </source>
</reference>